<dbReference type="SUPFAM" id="SSF82199">
    <property type="entry name" value="SET domain"/>
    <property type="match status" value="1"/>
</dbReference>
<dbReference type="AlphaFoldDB" id="A0A8H2ZKN4"/>
<gene>
    <name evidence="1" type="ORF">KABA2_06S03476</name>
</gene>
<evidence type="ECO:0000313" key="2">
    <source>
        <dbReference type="Proteomes" id="UP000644660"/>
    </source>
</evidence>
<accession>A0A8H2ZKN4</accession>
<dbReference type="GO" id="GO:0032259">
    <property type="term" value="P:methylation"/>
    <property type="evidence" value="ECO:0007669"/>
    <property type="project" value="UniProtKB-KW"/>
</dbReference>
<keyword evidence="1" id="KW-0489">Methyltransferase</keyword>
<protein>
    <submittedName>
        <fullName evidence="1">Similar to Saccharomyces cerevisiae YPL208W RKM1 SET-domain lysine-N-methyltransferase</fullName>
    </submittedName>
</protein>
<organism evidence="1 2">
    <name type="scientific">Maudiozyma barnettii</name>
    <dbReference type="NCBI Taxonomy" id="61262"/>
    <lineage>
        <taxon>Eukaryota</taxon>
        <taxon>Fungi</taxon>
        <taxon>Dikarya</taxon>
        <taxon>Ascomycota</taxon>
        <taxon>Saccharomycotina</taxon>
        <taxon>Saccharomycetes</taxon>
        <taxon>Saccharomycetales</taxon>
        <taxon>Saccharomycetaceae</taxon>
        <taxon>Maudiozyma</taxon>
    </lineage>
</organism>
<name>A0A8H2ZKN4_9SACH</name>
<comment type="caution">
    <text evidence="1">The sequence shown here is derived from an EMBL/GenBank/DDBJ whole genome shotgun (WGS) entry which is preliminary data.</text>
</comment>
<dbReference type="InterPro" id="IPR046341">
    <property type="entry name" value="SET_dom_sf"/>
</dbReference>
<dbReference type="RefSeq" id="XP_041407196.1">
    <property type="nucleotide sequence ID" value="XM_041551262.1"/>
</dbReference>
<dbReference type="PANTHER" id="PTHR13271">
    <property type="entry name" value="UNCHARACTERIZED PUTATIVE METHYLTRANSFERASE"/>
    <property type="match status" value="1"/>
</dbReference>
<sequence length="612" mass="70194">MSELKIKNLLEWGKTHNCIIPDGISFNFDPSRGIYCIADVNDLNKAKNVKFELPNELIIRDKLSLDVFGHSGTSWLKCLLARLKFDKRSKDRKIAMLQDRFQHYINALPTVVDSPLVWNLDELNLLEGTNLGNSIADKFKAIFKEWQSLIETLTVESQDYVFTDCEKLLMTTIDDYDKKKVYDNVIQETIDGNNIQWYSFGAYLWSHLIFTSRAFPERIINPKCSESSVMLLPIIDLLNHGNHVKVEWSTDTEGSFCYTNLEQDIQMGAELLNNYGAKSNEELLFGYGFTLDGNELDSVMLKIQLPLDTISNILEKEPTLKLPLIEDYTTFAFETKITGTTNPTLKTDRVASDYSNGILYLLNKIDTMACLAPIIELFGFLVARNGAESPKSIRAQFDAVQSLKNALHQKSINIVHTENRNINESTEYIISDYRRKCAAIYKNGQIEVLKKSLQELKKIEKTMFSEYKNSLLTTAKVLKYDESFSDEITNLFCQDEIQKDINFDTNFEIFVLWLVCKVHFNSVPKRYGWVLEQFNNFKSKYGESDISEGAVELYIELFSDGEDPERRLKPFNTETKPITLQEVSIAYDFIEHYSFARLSLSGDAPDTILVKG</sequence>
<dbReference type="EMBL" id="CAEFZW010000006">
    <property type="protein sequence ID" value="CAB4255352.1"/>
    <property type="molecule type" value="Genomic_DNA"/>
</dbReference>
<dbReference type="InterPro" id="IPR050600">
    <property type="entry name" value="SETD3_SETD6_MTase"/>
</dbReference>
<evidence type="ECO:0000313" key="1">
    <source>
        <dbReference type="EMBL" id="CAB4255352.1"/>
    </source>
</evidence>
<proteinExistence type="predicted"/>
<dbReference type="GO" id="GO:0016279">
    <property type="term" value="F:protein-lysine N-methyltransferase activity"/>
    <property type="evidence" value="ECO:0007669"/>
    <property type="project" value="TreeGrafter"/>
</dbReference>
<keyword evidence="2" id="KW-1185">Reference proteome</keyword>
<reference evidence="1 2" key="1">
    <citation type="submission" date="2020-05" db="EMBL/GenBank/DDBJ databases">
        <authorList>
            <person name="Casaregola S."/>
            <person name="Devillers H."/>
            <person name="Grondin C."/>
        </authorList>
    </citation>
    <scope>NUCLEOTIDE SEQUENCE [LARGE SCALE GENOMIC DNA]</scope>
    <source>
        <strain evidence="1 2">CLIB 1767</strain>
    </source>
</reference>
<dbReference type="PANTHER" id="PTHR13271:SF147">
    <property type="entry name" value="PROTEIN-LYSINE N-METHYLTRANSFERASE EFM1-RELATED"/>
    <property type="match status" value="1"/>
</dbReference>
<dbReference type="Proteomes" id="UP000644660">
    <property type="component" value="Unassembled WGS sequence"/>
</dbReference>
<dbReference type="GO" id="GO:0005634">
    <property type="term" value="C:nucleus"/>
    <property type="evidence" value="ECO:0007669"/>
    <property type="project" value="TreeGrafter"/>
</dbReference>
<dbReference type="GeneID" id="64858394"/>
<dbReference type="Gene3D" id="3.90.1410.10">
    <property type="entry name" value="set domain protein methyltransferase, domain 1"/>
    <property type="match status" value="1"/>
</dbReference>
<keyword evidence="1" id="KW-0808">Transferase</keyword>